<dbReference type="Gene3D" id="3.30.420.100">
    <property type="match status" value="1"/>
</dbReference>
<keyword evidence="7" id="KW-0687">Ribonucleoprotein</keyword>
<protein>
    <submittedName>
        <fullName evidence="11">Protein NUCLEAR FUSION DEFECTIVE 4</fullName>
    </submittedName>
</protein>
<dbReference type="AlphaFoldDB" id="A0A8T0JSC7"/>
<proteinExistence type="inferred from homology"/>
<evidence type="ECO:0000313" key="11">
    <source>
        <dbReference type="EMBL" id="KAG2381062.1"/>
    </source>
</evidence>
<feature type="transmembrane region" description="Helical" evidence="8">
    <location>
        <begin position="520"/>
        <end position="542"/>
    </location>
</feature>
<dbReference type="EMBL" id="JABFOF010000009">
    <property type="protein sequence ID" value="KAG2381062.1"/>
    <property type="molecule type" value="Genomic_DNA"/>
</dbReference>
<dbReference type="InterPro" id="IPR036259">
    <property type="entry name" value="MFS_trans_sf"/>
</dbReference>
<feature type="transmembrane region" description="Helical" evidence="8">
    <location>
        <begin position="320"/>
        <end position="342"/>
    </location>
</feature>
<feature type="transmembrane region" description="Helical" evidence="8">
    <location>
        <begin position="389"/>
        <end position="411"/>
    </location>
</feature>
<dbReference type="Pfam" id="PF23262">
    <property type="entry name" value="NFD4_C"/>
    <property type="match status" value="1"/>
</dbReference>
<feature type="transmembrane region" description="Helical" evidence="8">
    <location>
        <begin position="621"/>
        <end position="640"/>
    </location>
</feature>
<dbReference type="GO" id="GO:0005840">
    <property type="term" value="C:ribosome"/>
    <property type="evidence" value="ECO:0007669"/>
    <property type="project" value="UniProtKB-KW"/>
</dbReference>
<feature type="transmembrane region" description="Helical" evidence="8">
    <location>
        <begin position="293"/>
        <end position="314"/>
    </location>
</feature>
<feature type="domain" description="Nodulin-like" evidence="9">
    <location>
        <begin position="162"/>
        <end position="407"/>
    </location>
</feature>
<comment type="caution">
    <text evidence="11">The sequence shown here is derived from an EMBL/GenBank/DDBJ whole genome shotgun (WGS) entry which is preliminary data.</text>
</comment>
<reference evidence="11 12" key="1">
    <citation type="submission" date="2020-05" db="EMBL/GenBank/DDBJ databases">
        <title>Vigna angularis (adzuki bean) Var. LongXiaoDou No. 4 denovo assembly.</title>
        <authorList>
            <person name="Xiang H."/>
        </authorList>
    </citation>
    <scope>NUCLEOTIDE SEQUENCE [LARGE SCALE GENOMIC DNA]</scope>
    <source>
        <tissue evidence="11">Leaf</tissue>
    </source>
</reference>
<feature type="domain" description="NFD4 C-terminal" evidence="10">
    <location>
        <begin position="477"/>
        <end position="693"/>
    </location>
</feature>
<feature type="transmembrane region" description="Helical" evidence="8">
    <location>
        <begin position="363"/>
        <end position="383"/>
    </location>
</feature>
<sequence>MPVMKRYVLRLFISLKYITANVVDRSNGRIVATSSTAEHTIKGSLECGRSCNAKAATVVGEVLARRLKVEGLNEGEGRGIHANIGKEVGKKGFKNQTKVWAVMNALKNNGVKLILDDENDDKNSWPEEDEAEEEIAESNKRSVFELQRLMNGKYTMVGESRKWVVLGASIWVQAFTGTNFDFSSYSSDLKSVLEITQLQLNYLSVASDMGKAFGWCSGLSLLHFPFWVVLFIAAFMGLFGYGFQWLLIHRFITLPYSLVFFLCLIAGCSISWFNTICYVLCIRHFPTNRSLALSLSVSFNGVSAALYTLIANAINSNDDTLYLLLNAILPVLISLLVLLPILHQPKPQPHSIDTIKHDSSIFLCLNILALVTGLYLIFLYSFSYTLATARVILVGAIFLLVLLIFVPSLVYSMKSSSFSLPTSFSFFYSILTRVDPDDKELYQELITIEDSAESKSAQSTREKKSLLEREQLTMLGEEHSIKLLVRRWDFWLYYIAYFCGGTIGLAYSNNLGQISQSLGHYSHISSLVTLYSTCSFFGRLLAAAPDFLNRRMHFARTGWFAAALVPTPIAFILLAISGSGAALHIGTALIGLSSGFVFSAAVSITSELFGPNNVGVNHNILITNIPLGSCLYGLLAALVYDSNAINSTHEIWLQEMSMCIGRNCYLQTFIWWSCISMVGLVSSFFFFLRTKQAYDNFEKNDNSNNIAT</sequence>
<feature type="transmembrane region" description="Helical" evidence="8">
    <location>
        <begin position="490"/>
        <end position="508"/>
    </location>
</feature>
<evidence type="ECO:0000256" key="5">
    <source>
        <dbReference type="ARBA" id="ARBA00022989"/>
    </source>
</evidence>
<organism evidence="11 12">
    <name type="scientific">Phaseolus angularis</name>
    <name type="common">Azuki bean</name>
    <name type="synonym">Vigna angularis</name>
    <dbReference type="NCBI Taxonomy" id="3914"/>
    <lineage>
        <taxon>Eukaryota</taxon>
        <taxon>Viridiplantae</taxon>
        <taxon>Streptophyta</taxon>
        <taxon>Embryophyta</taxon>
        <taxon>Tracheophyta</taxon>
        <taxon>Spermatophyta</taxon>
        <taxon>Magnoliopsida</taxon>
        <taxon>eudicotyledons</taxon>
        <taxon>Gunneridae</taxon>
        <taxon>Pentapetalae</taxon>
        <taxon>rosids</taxon>
        <taxon>fabids</taxon>
        <taxon>Fabales</taxon>
        <taxon>Fabaceae</taxon>
        <taxon>Papilionoideae</taxon>
        <taxon>50 kb inversion clade</taxon>
        <taxon>NPAAA clade</taxon>
        <taxon>indigoferoid/millettioid clade</taxon>
        <taxon>Phaseoleae</taxon>
        <taxon>Vigna</taxon>
    </lineage>
</organism>
<evidence type="ECO:0000256" key="2">
    <source>
        <dbReference type="ARBA" id="ARBA00007116"/>
    </source>
</evidence>
<feature type="transmembrane region" description="Helical" evidence="8">
    <location>
        <begin position="258"/>
        <end position="281"/>
    </location>
</feature>
<keyword evidence="6 8" id="KW-0472">Membrane</keyword>
<keyword evidence="5 8" id="KW-1133">Transmembrane helix</keyword>
<evidence type="ECO:0000256" key="4">
    <source>
        <dbReference type="ARBA" id="ARBA00022980"/>
    </source>
</evidence>
<feature type="transmembrane region" description="Helical" evidence="8">
    <location>
        <begin position="554"/>
        <end position="576"/>
    </location>
</feature>
<dbReference type="PANTHER" id="PTHR21576">
    <property type="entry name" value="UNCHARACTERIZED NODULIN-LIKE PROTEIN"/>
    <property type="match status" value="1"/>
</dbReference>
<feature type="transmembrane region" description="Helical" evidence="8">
    <location>
        <begin position="224"/>
        <end position="246"/>
    </location>
</feature>
<dbReference type="SUPFAM" id="SSF53137">
    <property type="entry name" value="Translational machinery components"/>
    <property type="match status" value="1"/>
</dbReference>
<comment type="subcellular location">
    <subcellularLocation>
        <location evidence="1">Membrane</location>
        <topology evidence="1">Multi-pass membrane protein</topology>
    </subcellularLocation>
</comment>
<dbReference type="InterPro" id="IPR010658">
    <property type="entry name" value="Nodulin-like"/>
</dbReference>
<dbReference type="CDD" id="cd00432">
    <property type="entry name" value="Ribosomal_L18_L5e"/>
    <property type="match status" value="1"/>
</dbReference>
<evidence type="ECO:0000256" key="6">
    <source>
        <dbReference type="ARBA" id="ARBA00023136"/>
    </source>
</evidence>
<keyword evidence="3 8" id="KW-0812">Transmembrane</keyword>
<evidence type="ECO:0000259" key="10">
    <source>
        <dbReference type="Pfam" id="PF23262"/>
    </source>
</evidence>
<evidence type="ECO:0000256" key="1">
    <source>
        <dbReference type="ARBA" id="ARBA00004141"/>
    </source>
</evidence>
<dbReference type="SUPFAM" id="SSF103473">
    <property type="entry name" value="MFS general substrate transporter"/>
    <property type="match status" value="2"/>
</dbReference>
<keyword evidence="4" id="KW-0689">Ribosomal protein</keyword>
<feature type="transmembrane region" description="Helical" evidence="8">
    <location>
        <begin position="582"/>
        <end position="609"/>
    </location>
</feature>
<dbReference type="Pfam" id="PF06813">
    <property type="entry name" value="Nodulin-like"/>
    <property type="match status" value="1"/>
</dbReference>
<dbReference type="PANTHER" id="PTHR21576:SF134">
    <property type="entry name" value="NODULIN-LIKE DOMAIN-CONTAINING PROTEIN"/>
    <property type="match status" value="1"/>
</dbReference>
<dbReference type="Proteomes" id="UP000743370">
    <property type="component" value="Unassembled WGS sequence"/>
</dbReference>
<feature type="transmembrane region" description="Helical" evidence="8">
    <location>
        <begin position="669"/>
        <end position="688"/>
    </location>
</feature>
<name>A0A8T0JSC7_PHAAN</name>
<evidence type="ECO:0000256" key="7">
    <source>
        <dbReference type="ARBA" id="ARBA00023274"/>
    </source>
</evidence>
<gene>
    <name evidence="11" type="ORF">HKW66_Vig0204350</name>
</gene>
<dbReference type="InterPro" id="IPR057268">
    <property type="entry name" value="Ribosomal_L18"/>
</dbReference>
<evidence type="ECO:0000313" key="12">
    <source>
        <dbReference type="Proteomes" id="UP000743370"/>
    </source>
</evidence>
<comment type="similarity">
    <text evidence="2">Belongs to the universal ribosomal protein uL18 family.</text>
</comment>
<evidence type="ECO:0000256" key="3">
    <source>
        <dbReference type="ARBA" id="ARBA00022692"/>
    </source>
</evidence>
<dbReference type="Gene3D" id="1.20.1250.20">
    <property type="entry name" value="MFS general substrate transporter like domains"/>
    <property type="match status" value="1"/>
</dbReference>
<dbReference type="FunFam" id="3.30.420.100:FF:000006">
    <property type="entry name" value="50S ribosomal protein L18-like"/>
    <property type="match status" value="1"/>
</dbReference>
<accession>A0A8T0JSC7</accession>
<evidence type="ECO:0000259" key="9">
    <source>
        <dbReference type="Pfam" id="PF06813"/>
    </source>
</evidence>
<dbReference type="GO" id="GO:1990904">
    <property type="term" value="C:ribonucleoprotein complex"/>
    <property type="evidence" value="ECO:0007669"/>
    <property type="project" value="UniProtKB-KW"/>
</dbReference>
<evidence type="ECO:0000256" key="8">
    <source>
        <dbReference type="SAM" id="Phobius"/>
    </source>
</evidence>
<dbReference type="GO" id="GO:0016020">
    <property type="term" value="C:membrane"/>
    <property type="evidence" value="ECO:0007669"/>
    <property type="project" value="UniProtKB-SubCell"/>
</dbReference>
<dbReference type="InterPro" id="IPR056555">
    <property type="entry name" value="NFD4_C"/>
</dbReference>